<feature type="domain" description="Mce/MlaD" evidence="2">
    <location>
        <begin position="41"/>
        <end position="112"/>
    </location>
</feature>
<dbReference type="Proteomes" id="UP000256220">
    <property type="component" value="Unassembled WGS sequence"/>
</dbReference>
<dbReference type="Pfam" id="PF02470">
    <property type="entry name" value="MlaD"/>
    <property type="match status" value="1"/>
</dbReference>
<comment type="caution">
    <text evidence="4">The sequence shown here is derived from an EMBL/GenBank/DDBJ whole genome shotgun (WGS) entry which is preliminary data.</text>
</comment>
<evidence type="ECO:0000259" key="3">
    <source>
        <dbReference type="Pfam" id="PF11887"/>
    </source>
</evidence>
<dbReference type="PANTHER" id="PTHR33371:SF4">
    <property type="entry name" value="INTERMEMBRANE PHOSPHOLIPID TRANSPORT SYSTEM BINDING PROTEIN MLAD"/>
    <property type="match status" value="1"/>
</dbReference>
<reference evidence="4 5" key="1">
    <citation type="journal article" date="2014" name="Genome Announc.">
        <title>Draft Genome Sequence of Amycolatopsis lurida NRRL 2430, Producer of the Glycopeptide Family Antibiotic Ristocetin.</title>
        <authorList>
            <person name="Kwun M.J."/>
            <person name="Hong H.J."/>
        </authorList>
    </citation>
    <scope>NUCLEOTIDE SEQUENCE [LARGE SCALE GENOMIC DNA]</scope>
    <source>
        <strain evidence="4 5">NRRL 2430</strain>
    </source>
</reference>
<dbReference type="InterPro" id="IPR024516">
    <property type="entry name" value="Mce_C"/>
</dbReference>
<dbReference type="InterPro" id="IPR005693">
    <property type="entry name" value="Mce"/>
</dbReference>
<dbReference type="InterPro" id="IPR052336">
    <property type="entry name" value="MlaD_Phospholipid_Transporter"/>
</dbReference>
<dbReference type="GO" id="GO:0005576">
    <property type="term" value="C:extracellular region"/>
    <property type="evidence" value="ECO:0007669"/>
    <property type="project" value="TreeGrafter"/>
</dbReference>
<dbReference type="NCBIfam" id="TIGR00996">
    <property type="entry name" value="Mtu_fam_mce"/>
    <property type="match status" value="1"/>
</dbReference>
<feature type="transmembrane region" description="Helical" evidence="1">
    <location>
        <begin position="12"/>
        <end position="34"/>
    </location>
</feature>
<evidence type="ECO:0000313" key="4">
    <source>
        <dbReference type="EMBL" id="KFU76849.1"/>
    </source>
</evidence>
<proteinExistence type="predicted"/>
<evidence type="ECO:0000256" key="1">
    <source>
        <dbReference type="SAM" id="Phobius"/>
    </source>
</evidence>
<keyword evidence="5" id="KW-1185">Reference proteome</keyword>
<name>A0A2P2FJF3_AMYLU</name>
<accession>A0A2P2FJF3</accession>
<dbReference type="PANTHER" id="PTHR33371">
    <property type="entry name" value="INTERMEMBRANE PHOSPHOLIPID TRANSPORT SYSTEM BINDING PROTEIN MLAD-RELATED"/>
    <property type="match status" value="1"/>
</dbReference>
<organism evidence="4 5">
    <name type="scientific">Amycolatopsis lurida NRRL 2430</name>
    <dbReference type="NCBI Taxonomy" id="1460371"/>
    <lineage>
        <taxon>Bacteria</taxon>
        <taxon>Bacillati</taxon>
        <taxon>Actinomycetota</taxon>
        <taxon>Actinomycetes</taxon>
        <taxon>Pseudonocardiales</taxon>
        <taxon>Pseudonocardiaceae</taxon>
        <taxon>Amycolatopsis</taxon>
    </lineage>
</organism>
<dbReference type="EMBL" id="JFBM01000039">
    <property type="protein sequence ID" value="KFU76849.1"/>
    <property type="molecule type" value="Genomic_DNA"/>
</dbReference>
<dbReference type="AlphaFoldDB" id="A0A2P2FJF3"/>
<evidence type="ECO:0000313" key="5">
    <source>
        <dbReference type="Proteomes" id="UP000256220"/>
    </source>
</evidence>
<sequence length="340" mass="35951">MHPADPGRWPVISRFVTLALVLALAVVGGLWWIFSGSGLDRVTVYFSRAVGVYSGSDVRVLGVRVGQVESVAPEGERVKVVLTVDGSTPIAADTNALVVAPSVVADRYVQFTKLTRAGNRLDDGAVIPVERTGTPVELDQLYSSLDTLAKALGPKGANADGALSELLRTGAKNLQGNGKPFNESVRNFADLARTLSGNSQNLFATVDELQRFTSMLATNDRNVSEVNKQLASVTGTLAQNKDELARALNGLGGALAEIQQFIKDNRALIKSNVDKLAVTTGTLVDKRAALAETLDTLPLAVTNVLEAVDPKTGKLQSRGDMLEYAPLPLPVAGATYTGGR</sequence>
<dbReference type="Pfam" id="PF11887">
    <property type="entry name" value="Mce4_CUP1"/>
    <property type="match status" value="1"/>
</dbReference>
<protein>
    <submittedName>
        <fullName evidence="4">ABC transporter substrate-binding protein</fullName>
    </submittedName>
</protein>
<gene>
    <name evidence="4" type="ORF">BB31_34275</name>
</gene>
<keyword evidence="1" id="KW-0812">Transmembrane</keyword>
<evidence type="ECO:0000259" key="2">
    <source>
        <dbReference type="Pfam" id="PF02470"/>
    </source>
</evidence>
<dbReference type="InterPro" id="IPR003399">
    <property type="entry name" value="Mce/MlaD"/>
</dbReference>
<keyword evidence="1" id="KW-0472">Membrane</keyword>
<feature type="domain" description="Mammalian cell entry C-terminal" evidence="3">
    <location>
        <begin position="118"/>
        <end position="306"/>
    </location>
</feature>
<keyword evidence="1" id="KW-1133">Transmembrane helix</keyword>